<comment type="caution">
    <text evidence="2">The sequence shown here is derived from an EMBL/GenBank/DDBJ whole genome shotgun (WGS) entry which is preliminary data.</text>
</comment>
<dbReference type="AlphaFoldDB" id="A0A6I3L9X7"/>
<evidence type="ECO:0008006" key="4">
    <source>
        <dbReference type="Google" id="ProtNLM"/>
    </source>
</evidence>
<feature type="compositionally biased region" description="Polar residues" evidence="1">
    <location>
        <begin position="1"/>
        <end position="10"/>
    </location>
</feature>
<evidence type="ECO:0000313" key="3">
    <source>
        <dbReference type="Proteomes" id="UP000432464"/>
    </source>
</evidence>
<gene>
    <name evidence="2" type="ORF">GLP40_28285</name>
</gene>
<dbReference type="RefSeq" id="WP_154791041.1">
    <property type="nucleotide sequence ID" value="NZ_WMBB01000015.1"/>
</dbReference>
<evidence type="ECO:0000256" key="1">
    <source>
        <dbReference type="SAM" id="MobiDB-lite"/>
    </source>
</evidence>
<organism evidence="2 3">
    <name type="scientific">Nocardia aurantiaca</name>
    <dbReference type="NCBI Taxonomy" id="2675850"/>
    <lineage>
        <taxon>Bacteria</taxon>
        <taxon>Bacillati</taxon>
        <taxon>Actinomycetota</taxon>
        <taxon>Actinomycetes</taxon>
        <taxon>Mycobacteriales</taxon>
        <taxon>Nocardiaceae</taxon>
        <taxon>Nocardia</taxon>
    </lineage>
</organism>
<protein>
    <recommendedName>
        <fullName evidence="4">CMD domain protein</fullName>
    </recommendedName>
</protein>
<proteinExistence type="predicted"/>
<dbReference type="Gene3D" id="1.20.1290.10">
    <property type="entry name" value="AhpD-like"/>
    <property type="match status" value="1"/>
</dbReference>
<dbReference type="EMBL" id="WMBB01000015">
    <property type="protein sequence ID" value="MTE16649.1"/>
    <property type="molecule type" value="Genomic_DNA"/>
</dbReference>
<reference evidence="2 3" key="1">
    <citation type="submission" date="2019-11" db="EMBL/GenBank/DDBJ databases">
        <title>Nocardia sp. nov. CT2-14 isolated from soil.</title>
        <authorList>
            <person name="Kanchanasin P."/>
            <person name="Tanasupawat S."/>
            <person name="Yuki M."/>
            <person name="Kudo T."/>
        </authorList>
    </citation>
    <scope>NUCLEOTIDE SEQUENCE [LARGE SCALE GENOMIC DNA]</scope>
    <source>
        <strain evidence="2 3">CT2-14</strain>
    </source>
</reference>
<sequence length="187" mass="18781">MTDTPTTFDQAPSAIADAAERAPATPEGPADSRGGAGGRRVDVIDAVLGARAGSLSALRATRPAVVDHTQGVYEALLDGPATASVGRDRLVAAAVVVAELAGAPNLAAHYAALGTAPAEGDPVLAAILRHAAQVSTAPASLTRTDIDALAATGLSERDIVTVAQLIGFVHFQARLLAGLELIGAEHE</sequence>
<dbReference type="SUPFAM" id="SSF69118">
    <property type="entry name" value="AhpD-like"/>
    <property type="match status" value="1"/>
</dbReference>
<name>A0A6I3L9X7_9NOCA</name>
<accession>A0A6I3L9X7</accession>
<evidence type="ECO:0000313" key="2">
    <source>
        <dbReference type="EMBL" id="MTE16649.1"/>
    </source>
</evidence>
<dbReference type="InterPro" id="IPR029032">
    <property type="entry name" value="AhpD-like"/>
</dbReference>
<feature type="region of interest" description="Disordered" evidence="1">
    <location>
        <begin position="1"/>
        <end position="37"/>
    </location>
</feature>
<keyword evidence="3" id="KW-1185">Reference proteome</keyword>
<dbReference type="Proteomes" id="UP000432464">
    <property type="component" value="Unassembled WGS sequence"/>
</dbReference>